<gene>
    <name evidence="8" type="ORF">Clacol_001414</name>
</gene>
<dbReference type="SMART" id="SM00753">
    <property type="entry name" value="PAM"/>
    <property type="match status" value="1"/>
</dbReference>
<protein>
    <submittedName>
        <fullName evidence="8">Uncharacterized protein</fullName>
    </submittedName>
</protein>
<evidence type="ECO:0000256" key="1">
    <source>
        <dbReference type="ARBA" id="ARBA00022603"/>
    </source>
</evidence>
<comment type="similarity">
    <text evidence="4">Belongs to the CSN12 family.</text>
</comment>
<dbReference type="EMBL" id="BPWL01000002">
    <property type="protein sequence ID" value="GJJ07214.1"/>
    <property type="molecule type" value="Genomic_DNA"/>
</dbReference>
<evidence type="ECO:0000256" key="5">
    <source>
        <dbReference type="SAM" id="MobiDB-lite"/>
    </source>
</evidence>
<dbReference type="PANTHER" id="PTHR12732">
    <property type="entry name" value="UNCHARACTERIZED PROTEASOME COMPONENT REGION PCI-CONTAINING"/>
    <property type="match status" value="1"/>
</dbReference>
<feature type="compositionally biased region" description="Acidic residues" evidence="5">
    <location>
        <begin position="643"/>
        <end position="652"/>
    </location>
</feature>
<organism evidence="8 9">
    <name type="scientific">Clathrus columnatus</name>
    <dbReference type="NCBI Taxonomy" id="1419009"/>
    <lineage>
        <taxon>Eukaryota</taxon>
        <taxon>Fungi</taxon>
        <taxon>Dikarya</taxon>
        <taxon>Basidiomycota</taxon>
        <taxon>Agaricomycotina</taxon>
        <taxon>Agaricomycetes</taxon>
        <taxon>Phallomycetidae</taxon>
        <taxon>Phallales</taxon>
        <taxon>Clathraceae</taxon>
        <taxon>Clathrus</taxon>
    </lineage>
</organism>
<dbReference type="GO" id="GO:0006368">
    <property type="term" value="P:transcription elongation by RNA polymerase II"/>
    <property type="evidence" value="ECO:0007669"/>
    <property type="project" value="TreeGrafter"/>
</dbReference>
<keyword evidence="2" id="KW-0808">Transferase</keyword>
<keyword evidence="3" id="KW-0949">S-adenosyl-L-methionine</keyword>
<accession>A0AAV4ZY77</accession>
<evidence type="ECO:0000313" key="8">
    <source>
        <dbReference type="EMBL" id="GJJ07214.1"/>
    </source>
</evidence>
<feature type="compositionally biased region" description="Basic residues" evidence="5">
    <location>
        <begin position="628"/>
        <end position="637"/>
    </location>
</feature>
<dbReference type="PROSITE" id="PS51675">
    <property type="entry name" value="SAM_MT_TRM10"/>
    <property type="match status" value="1"/>
</dbReference>
<dbReference type="Proteomes" id="UP001050691">
    <property type="component" value="Unassembled WGS sequence"/>
</dbReference>
<evidence type="ECO:0000313" key="9">
    <source>
        <dbReference type="Proteomes" id="UP001050691"/>
    </source>
</evidence>
<dbReference type="GO" id="GO:0003723">
    <property type="term" value="F:RNA binding"/>
    <property type="evidence" value="ECO:0007669"/>
    <property type="project" value="InterPro"/>
</dbReference>
<evidence type="ECO:0000259" key="7">
    <source>
        <dbReference type="PROSITE" id="PS51675"/>
    </source>
</evidence>
<dbReference type="GO" id="GO:0070390">
    <property type="term" value="C:transcription export complex 2"/>
    <property type="evidence" value="ECO:0007669"/>
    <property type="project" value="TreeGrafter"/>
</dbReference>
<proteinExistence type="inferred from homology"/>
<dbReference type="GO" id="GO:0016973">
    <property type="term" value="P:poly(A)+ mRNA export from nucleus"/>
    <property type="evidence" value="ECO:0007669"/>
    <property type="project" value="TreeGrafter"/>
</dbReference>
<feature type="compositionally biased region" description="Basic residues" evidence="5">
    <location>
        <begin position="418"/>
        <end position="429"/>
    </location>
</feature>
<sequence>MQFHNYLAEVASAVRIQDGEKLGSLLSISGNHVPKLLMGLHDSSRNALSRYIPSVIAPWGEIAVTYVQVIVYDDEPENAYKEHDTLVNTKEDVFTRKIRFMARFFKDTTSWALPTLYVLLQDLRKLAEKADSSPLRALQGARMEDAARTCNKAFSICISDRNPLMESRRWGTYYLAGVVMKCYFKAEEDLTAAFDQCHHSDRRNQERISTYLIPLRLLKGQIPSRTIISRFPALDALYGPFLKAAERGNLAEYDAALDHNEARLFRLGVWYIWEKAREICLRGLFRNVWLAMEQSTRIPVESFRVALQLSTPTGQRKEGDEVILPPEEAECLVANMIHKGYVRGYISHERGMVVLSAKTRCRSVPRLWLPTTDYIIICASFTSMSSPASPDKELSKSARKKLLKAERYALLKAERRARDKQKKHLRAEKRKADPDSQSQVTETKKRKVQGPRKVFKARIIIDLGFDELMSEKVLIKTITGDTLNSNRHSCNMFESILCTSLNGKTLSRLHALGDQHKCWKRVQFLEDGYETLWSTNNEGSDEPVTAKESLVYLTGDSNEELLELKEGETYIIGGICDHNRYKRPNNQFVMQGFRLLTIHRNQVFDILLEWVEHRDWEKALHAVMPKRKFNQTSKRKSASAQQEESDAEDDSNDGPASQPDYEGSVVGQLILNNGTTPDEANPS</sequence>
<dbReference type="Gene3D" id="1.10.10.10">
    <property type="entry name" value="Winged helix-like DNA-binding domain superfamily/Winged helix DNA-binding domain"/>
    <property type="match status" value="1"/>
</dbReference>
<keyword evidence="1" id="KW-0489">Methyltransferase</keyword>
<comment type="caution">
    <text evidence="8">The sequence shown here is derived from an EMBL/GenBank/DDBJ whole genome shotgun (WGS) entry which is preliminary data.</text>
</comment>
<dbReference type="InterPro" id="IPR045114">
    <property type="entry name" value="Csn12-like"/>
</dbReference>
<dbReference type="InterPro" id="IPR036388">
    <property type="entry name" value="WH-like_DNA-bd_sf"/>
</dbReference>
<keyword evidence="9" id="KW-1185">Reference proteome</keyword>
<dbReference type="GO" id="GO:0003690">
    <property type="term" value="F:double-stranded DNA binding"/>
    <property type="evidence" value="ECO:0007669"/>
    <property type="project" value="InterPro"/>
</dbReference>
<dbReference type="Pfam" id="PF01399">
    <property type="entry name" value="PCI"/>
    <property type="match status" value="1"/>
</dbReference>
<dbReference type="InterPro" id="IPR038459">
    <property type="entry name" value="MT_TRM10-typ_sf"/>
</dbReference>
<reference evidence="8" key="1">
    <citation type="submission" date="2021-10" db="EMBL/GenBank/DDBJ databases">
        <title>De novo Genome Assembly of Clathrus columnatus (Basidiomycota, Fungi) Using Illumina and Nanopore Sequence Data.</title>
        <authorList>
            <person name="Ogiso-Tanaka E."/>
            <person name="Itagaki H."/>
            <person name="Hosoya T."/>
            <person name="Hosaka K."/>
        </authorList>
    </citation>
    <scope>NUCLEOTIDE SEQUENCE</scope>
    <source>
        <strain evidence="8">MO-923</strain>
    </source>
</reference>
<dbReference type="GO" id="GO:0032259">
    <property type="term" value="P:methylation"/>
    <property type="evidence" value="ECO:0007669"/>
    <property type="project" value="UniProtKB-KW"/>
</dbReference>
<name>A0AAV4ZY77_9AGAM</name>
<evidence type="ECO:0000256" key="3">
    <source>
        <dbReference type="ARBA" id="ARBA00022691"/>
    </source>
</evidence>
<evidence type="ECO:0000256" key="4">
    <source>
        <dbReference type="ARBA" id="ARBA00025771"/>
    </source>
</evidence>
<dbReference type="InterPro" id="IPR028564">
    <property type="entry name" value="MT_TRM10-typ"/>
</dbReference>
<feature type="domain" description="SAM-dependent MTase TRM10-type" evidence="7">
    <location>
        <begin position="443"/>
        <end position="631"/>
    </location>
</feature>
<evidence type="ECO:0000259" key="6">
    <source>
        <dbReference type="PROSITE" id="PS50250"/>
    </source>
</evidence>
<feature type="compositionally biased region" description="Polar residues" evidence="5">
    <location>
        <begin position="670"/>
        <end position="683"/>
    </location>
</feature>
<evidence type="ECO:0000256" key="2">
    <source>
        <dbReference type="ARBA" id="ARBA00022679"/>
    </source>
</evidence>
<dbReference type="InterPro" id="IPR000717">
    <property type="entry name" value="PCI_dom"/>
</dbReference>
<feature type="region of interest" description="Disordered" evidence="5">
    <location>
        <begin position="628"/>
        <end position="683"/>
    </location>
</feature>
<dbReference type="AlphaFoldDB" id="A0AAV4ZY77"/>
<dbReference type="PROSITE" id="PS50250">
    <property type="entry name" value="PCI"/>
    <property type="match status" value="1"/>
</dbReference>
<feature type="domain" description="PCI" evidence="6">
    <location>
        <begin position="166"/>
        <end position="360"/>
    </location>
</feature>
<dbReference type="GO" id="GO:0000973">
    <property type="term" value="P:post-transcriptional tethering of RNA polymerase II gene DNA at nuclear periphery"/>
    <property type="evidence" value="ECO:0007669"/>
    <property type="project" value="TreeGrafter"/>
</dbReference>
<dbReference type="Gene3D" id="3.40.1280.30">
    <property type="match status" value="1"/>
</dbReference>
<dbReference type="PANTHER" id="PTHR12732:SF0">
    <property type="entry name" value="PCI DOMAIN-CONTAINING PROTEIN 2"/>
    <property type="match status" value="1"/>
</dbReference>
<feature type="region of interest" description="Disordered" evidence="5">
    <location>
        <begin position="415"/>
        <end position="447"/>
    </location>
</feature>
<dbReference type="GO" id="GO:0008168">
    <property type="term" value="F:methyltransferase activity"/>
    <property type="evidence" value="ECO:0007669"/>
    <property type="project" value="UniProtKB-KW"/>
</dbReference>